<gene>
    <name evidence="2" type="ORF">SIN8267_00958</name>
</gene>
<feature type="domain" description="NAD(P)-binding" evidence="1">
    <location>
        <begin position="9"/>
        <end position="135"/>
    </location>
</feature>
<dbReference type="PANTHER" id="PTHR14097:SF7">
    <property type="entry name" value="OXIDOREDUCTASE HTATIP2"/>
    <property type="match status" value="1"/>
</dbReference>
<comment type="caution">
    <text evidence="2">The sequence shown here is derived from an EMBL/GenBank/DDBJ whole genome shotgun (WGS) entry which is preliminary data.</text>
</comment>
<protein>
    <recommendedName>
        <fullName evidence="1">NAD(P)-binding domain-containing protein</fullName>
    </recommendedName>
</protein>
<dbReference type="Proteomes" id="UP000838100">
    <property type="component" value="Unassembled WGS sequence"/>
</dbReference>
<reference evidence="2" key="1">
    <citation type="submission" date="2021-12" db="EMBL/GenBank/DDBJ databases">
        <authorList>
            <person name="Rodrigo-Torres L."/>
            <person name="Arahal R. D."/>
            <person name="Lucena T."/>
        </authorList>
    </citation>
    <scope>NUCLEOTIDE SEQUENCE</scope>
    <source>
        <strain evidence="2">CECT 8267</strain>
    </source>
</reference>
<dbReference type="Gene3D" id="3.40.50.720">
    <property type="entry name" value="NAD(P)-binding Rossmann-like Domain"/>
    <property type="match status" value="1"/>
</dbReference>
<dbReference type="EMBL" id="CAKLPX010000001">
    <property type="protein sequence ID" value="CAH0990858.1"/>
    <property type="molecule type" value="Genomic_DNA"/>
</dbReference>
<name>A0ABM9ACD2_9GAMM</name>
<dbReference type="RefSeq" id="WP_237443526.1">
    <property type="nucleotide sequence ID" value="NZ_CAKLPX010000001.1"/>
</dbReference>
<dbReference type="SUPFAM" id="SSF51735">
    <property type="entry name" value="NAD(P)-binding Rossmann-fold domains"/>
    <property type="match status" value="1"/>
</dbReference>
<proteinExistence type="predicted"/>
<dbReference type="PANTHER" id="PTHR14097">
    <property type="entry name" value="OXIDOREDUCTASE HTATIP2"/>
    <property type="match status" value="1"/>
</dbReference>
<keyword evidence="3" id="KW-1185">Reference proteome</keyword>
<evidence type="ECO:0000259" key="1">
    <source>
        <dbReference type="Pfam" id="PF13460"/>
    </source>
</evidence>
<dbReference type="InterPro" id="IPR016040">
    <property type="entry name" value="NAD(P)-bd_dom"/>
</dbReference>
<dbReference type="Pfam" id="PF13460">
    <property type="entry name" value="NAD_binding_10"/>
    <property type="match status" value="1"/>
</dbReference>
<evidence type="ECO:0000313" key="3">
    <source>
        <dbReference type="Proteomes" id="UP000838100"/>
    </source>
</evidence>
<accession>A0ABM9ACD2</accession>
<dbReference type="InterPro" id="IPR036291">
    <property type="entry name" value="NAD(P)-bd_dom_sf"/>
</dbReference>
<evidence type="ECO:0000313" key="2">
    <source>
        <dbReference type="EMBL" id="CAH0990858.1"/>
    </source>
</evidence>
<organism evidence="2 3">
    <name type="scientific">Sinobacterium norvegicum</name>
    <dbReference type="NCBI Taxonomy" id="1641715"/>
    <lineage>
        <taxon>Bacteria</taxon>
        <taxon>Pseudomonadati</taxon>
        <taxon>Pseudomonadota</taxon>
        <taxon>Gammaproteobacteria</taxon>
        <taxon>Cellvibrionales</taxon>
        <taxon>Spongiibacteraceae</taxon>
        <taxon>Sinobacterium</taxon>
    </lineage>
</organism>
<sequence>MTKQAIIFGATGAVGQQLLTLCLDNDRYQQVTVIARRPTSLAHPKLHWLEADLKTLDTLAVMPALAGGDAFCCLGTTIKAAGSKQGFRRVDFDFVLAAAQFAQRCQINSFNMVSALGADSQSTVFYNRTKGDIETALIAQKLPHLRLFRPSLLKGPRAELRWAEAVGNVVSTVLKPLFALGLKKYQPLAIDALARALYHTADEDDAVAVRVYESDELQGY</sequence>